<name>A0A4P6ZJE5_9LACO</name>
<organism evidence="2 3">
    <name type="scientific">Acetilactobacillus jinshanensis</name>
    <dbReference type="NCBI Taxonomy" id="1720083"/>
    <lineage>
        <taxon>Bacteria</taxon>
        <taxon>Bacillati</taxon>
        <taxon>Bacillota</taxon>
        <taxon>Bacilli</taxon>
        <taxon>Lactobacillales</taxon>
        <taxon>Lactobacillaceae</taxon>
        <taxon>Acetilactobacillus</taxon>
    </lineage>
</organism>
<proteinExistence type="predicted"/>
<evidence type="ECO:0000259" key="1">
    <source>
        <dbReference type="Pfam" id="PF24710"/>
    </source>
</evidence>
<dbReference type="AlphaFoldDB" id="A0A4P6ZJE5"/>
<keyword evidence="3" id="KW-1185">Reference proteome</keyword>
<accession>A0A4P6ZJE5</accession>
<dbReference type="RefSeq" id="WP_133441293.1">
    <property type="nucleotide sequence ID" value="NZ_CP034726.1"/>
</dbReference>
<reference evidence="3" key="1">
    <citation type="submission" date="2018-12" db="EMBL/GenBank/DDBJ databases">
        <title>A new species of lactobacillus.</title>
        <authorList>
            <person name="Jian Y."/>
            <person name="Xin L."/>
            <person name="Hong Z.J."/>
            <person name="Ming L.Z."/>
            <person name="Hong X.Z."/>
        </authorList>
    </citation>
    <scope>NUCLEOTIDE SEQUENCE [LARGE SCALE GENOMIC DNA]</scope>
    <source>
        <strain evidence="3">HSLZ-75</strain>
    </source>
</reference>
<dbReference type="OrthoDB" id="2142474at2"/>
<dbReference type="EMBL" id="CP034726">
    <property type="protein sequence ID" value="QBP17748.1"/>
    <property type="molecule type" value="Genomic_DNA"/>
</dbReference>
<feature type="domain" description="DUF7671" evidence="1">
    <location>
        <begin position="2"/>
        <end position="98"/>
    </location>
</feature>
<protein>
    <recommendedName>
        <fullName evidence="1">DUF7671 domain-containing protein</fullName>
    </recommendedName>
</protein>
<sequence length="103" mass="12216">MKRKYPVNRYLGVVLTADDDGNYRIKRDAHGQFKLNVWRTGRHTKGKFKKIGQVFLTENELRVAVVAYHKVKYNHRHNYTPLQRFTTAYVSPKLIKIAQQKEK</sequence>
<dbReference type="Proteomes" id="UP000294321">
    <property type="component" value="Chromosome"/>
</dbReference>
<dbReference type="KEGG" id="lji:ELX58_00845"/>
<evidence type="ECO:0000313" key="3">
    <source>
        <dbReference type="Proteomes" id="UP000294321"/>
    </source>
</evidence>
<gene>
    <name evidence="2" type="ORF">ELX58_00845</name>
</gene>
<dbReference type="Pfam" id="PF24710">
    <property type="entry name" value="DUF7671"/>
    <property type="match status" value="1"/>
</dbReference>
<dbReference type="InterPro" id="IPR056088">
    <property type="entry name" value="DUF7671"/>
</dbReference>
<evidence type="ECO:0000313" key="2">
    <source>
        <dbReference type="EMBL" id="QBP17748.1"/>
    </source>
</evidence>